<dbReference type="STRING" id="1296120.A0A1B9GKN9"/>
<gene>
    <name evidence="17" type="ORF">I316_06898</name>
</gene>
<feature type="compositionally biased region" description="Basic and acidic residues" evidence="14">
    <location>
        <begin position="666"/>
        <end position="680"/>
    </location>
</feature>
<name>A0A1B9GKN9_9TREE</name>
<evidence type="ECO:0000259" key="15">
    <source>
        <dbReference type="SMART" id="SM00484"/>
    </source>
</evidence>
<reference evidence="17 18" key="1">
    <citation type="submission" date="2013-07" db="EMBL/GenBank/DDBJ databases">
        <title>The Genome Sequence of Cryptococcus heveanensis BCC8398.</title>
        <authorList>
            <consortium name="The Broad Institute Genome Sequencing Platform"/>
            <person name="Cuomo C."/>
            <person name="Litvintseva A."/>
            <person name="Chen Y."/>
            <person name="Heitman J."/>
            <person name="Sun S."/>
            <person name="Springer D."/>
            <person name="Dromer F."/>
            <person name="Young S.K."/>
            <person name="Zeng Q."/>
            <person name="Gargeya S."/>
            <person name="Fitzgerald M."/>
            <person name="Abouelleil A."/>
            <person name="Alvarado L."/>
            <person name="Berlin A.M."/>
            <person name="Chapman S.B."/>
            <person name="Dewar J."/>
            <person name="Goldberg J."/>
            <person name="Griggs A."/>
            <person name="Gujja S."/>
            <person name="Hansen M."/>
            <person name="Howarth C."/>
            <person name="Imamovic A."/>
            <person name="Larimer J."/>
            <person name="McCowan C."/>
            <person name="Murphy C."/>
            <person name="Pearson M."/>
            <person name="Priest M."/>
            <person name="Roberts A."/>
            <person name="Saif S."/>
            <person name="Shea T."/>
            <person name="Sykes S."/>
            <person name="Wortman J."/>
            <person name="Nusbaum C."/>
            <person name="Birren B."/>
        </authorList>
    </citation>
    <scope>NUCLEOTIDE SEQUENCE [LARGE SCALE GENOMIC DNA]</scope>
    <source>
        <strain evidence="17 18">BCC8398</strain>
    </source>
</reference>
<feature type="compositionally biased region" description="Polar residues" evidence="14">
    <location>
        <begin position="413"/>
        <end position="424"/>
    </location>
</feature>
<dbReference type="SUPFAM" id="SSF88723">
    <property type="entry name" value="PIN domain-like"/>
    <property type="match status" value="1"/>
</dbReference>
<dbReference type="Gene3D" id="1.10.150.20">
    <property type="entry name" value="5' to 3' exonuclease, C-terminal subdomain"/>
    <property type="match status" value="1"/>
</dbReference>
<evidence type="ECO:0000256" key="8">
    <source>
        <dbReference type="ARBA" id="ARBA00022839"/>
    </source>
</evidence>
<dbReference type="InterPro" id="IPR044752">
    <property type="entry name" value="PIN-like_EXO1"/>
</dbReference>
<feature type="compositionally biased region" description="Low complexity" evidence="14">
    <location>
        <begin position="842"/>
        <end position="855"/>
    </location>
</feature>
<keyword evidence="6" id="KW-0227">DNA damage</keyword>
<keyword evidence="7" id="KW-0378">Hydrolase</keyword>
<dbReference type="InterPro" id="IPR006085">
    <property type="entry name" value="XPG_DNA_repair_N"/>
</dbReference>
<comment type="similarity">
    <text evidence="3">Belongs to the XPG/RAD2 endonuclease family. EXO1 subfamily.</text>
</comment>
<comment type="cofactor">
    <cofactor evidence="1">
        <name>Mg(2+)</name>
        <dbReference type="ChEBI" id="CHEBI:18420"/>
    </cofactor>
</comment>
<dbReference type="Gene3D" id="3.40.50.1010">
    <property type="entry name" value="5'-nuclease"/>
    <property type="match status" value="1"/>
</dbReference>
<dbReference type="PROSITE" id="PS00842">
    <property type="entry name" value="XPG_2"/>
    <property type="match status" value="1"/>
</dbReference>
<evidence type="ECO:0000259" key="16">
    <source>
        <dbReference type="SMART" id="SM00485"/>
    </source>
</evidence>
<keyword evidence="4" id="KW-0540">Nuclease</keyword>
<dbReference type="Pfam" id="PF00752">
    <property type="entry name" value="XPG_N"/>
    <property type="match status" value="1"/>
</dbReference>
<evidence type="ECO:0000313" key="18">
    <source>
        <dbReference type="Proteomes" id="UP000092666"/>
    </source>
</evidence>
<dbReference type="InterPro" id="IPR006086">
    <property type="entry name" value="XPG-I_dom"/>
</dbReference>
<dbReference type="InterPro" id="IPR006084">
    <property type="entry name" value="XPG/Rad2"/>
</dbReference>
<keyword evidence="5" id="KW-0479">Metal-binding</keyword>
<dbReference type="CDD" id="cd09908">
    <property type="entry name" value="H3TH_EXO1"/>
    <property type="match status" value="1"/>
</dbReference>
<dbReference type="GO" id="GO:0046872">
    <property type="term" value="F:metal ion binding"/>
    <property type="evidence" value="ECO:0007669"/>
    <property type="project" value="UniProtKB-KW"/>
</dbReference>
<keyword evidence="9" id="KW-0460">Magnesium</keyword>
<dbReference type="InterPro" id="IPR036279">
    <property type="entry name" value="5-3_exonuclease_C_sf"/>
</dbReference>
<evidence type="ECO:0000256" key="4">
    <source>
        <dbReference type="ARBA" id="ARBA00022722"/>
    </source>
</evidence>
<dbReference type="PRINTS" id="PR00853">
    <property type="entry name" value="XPGRADSUPER"/>
</dbReference>
<feature type="domain" description="XPG-I" evidence="15">
    <location>
        <begin position="138"/>
        <end position="208"/>
    </location>
</feature>
<keyword evidence="13" id="KW-0539">Nucleus</keyword>
<evidence type="ECO:0000256" key="1">
    <source>
        <dbReference type="ARBA" id="ARBA00001946"/>
    </source>
</evidence>
<dbReference type="InterPro" id="IPR029060">
    <property type="entry name" value="PIN-like_dom_sf"/>
</dbReference>
<protein>
    <submittedName>
        <fullName evidence="17">Uncharacterized protein</fullName>
    </submittedName>
</protein>
<feature type="region of interest" description="Disordered" evidence="14">
    <location>
        <begin position="345"/>
        <end position="554"/>
    </location>
</feature>
<dbReference type="GO" id="GO:0017108">
    <property type="term" value="F:5'-flap endonuclease activity"/>
    <property type="evidence" value="ECO:0007669"/>
    <property type="project" value="TreeGrafter"/>
</dbReference>
<feature type="region of interest" description="Disordered" evidence="14">
    <location>
        <begin position="612"/>
        <end position="886"/>
    </location>
</feature>
<feature type="compositionally biased region" description="Low complexity" evidence="14">
    <location>
        <begin position="499"/>
        <end position="509"/>
    </location>
</feature>
<feature type="compositionally biased region" description="Basic and acidic residues" evidence="14">
    <location>
        <begin position="735"/>
        <end position="745"/>
    </location>
</feature>
<feature type="compositionally biased region" description="Polar residues" evidence="14">
    <location>
        <begin position="746"/>
        <end position="762"/>
    </location>
</feature>
<comment type="subcellular location">
    <subcellularLocation>
        <location evidence="2">Nucleus</location>
    </subcellularLocation>
</comment>
<dbReference type="AlphaFoldDB" id="A0A1B9GKN9"/>
<feature type="compositionally biased region" description="Polar residues" evidence="14">
    <location>
        <begin position="802"/>
        <end position="811"/>
    </location>
</feature>
<accession>A0A1B9GKN9</accession>
<dbReference type="SMART" id="SM00484">
    <property type="entry name" value="XPGI"/>
    <property type="match status" value="1"/>
</dbReference>
<evidence type="ECO:0000256" key="10">
    <source>
        <dbReference type="ARBA" id="ARBA00022881"/>
    </source>
</evidence>
<keyword evidence="12" id="KW-0234">DNA repair</keyword>
<evidence type="ECO:0000256" key="3">
    <source>
        <dbReference type="ARBA" id="ARBA00010563"/>
    </source>
</evidence>
<feature type="domain" description="XPG N-terminal" evidence="16">
    <location>
        <begin position="1"/>
        <end position="99"/>
    </location>
</feature>
<feature type="compositionally biased region" description="Basic and acidic residues" evidence="14">
    <location>
        <begin position="524"/>
        <end position="533"/>
    </location>
</feature>
<dbReference type="SUPFAM" id="SSF47807">
    <property type="entry name" value="5' to 3' exonuclease, C-terminal subdomain"/>
    <property type="match status" value="1"/>
</dbReference>
<organism evidence="17 18">
    <name type="scientific">Kwoniella heveanensis BCC8398</name>
    <dbReference type="NCBI Taxonomy" id="1296120"/>
    <lineage>
        <taxon>Eukaryota</taxon>
        <taxon>Fungi</taxon>
        <taxon>Dikarya</taxon>
        <taxon>Basidiomycota</taxon>
        <taxon>Agaricomycotina</taxon>
        <taxon>Tremellomycetes</taxon>
        <taxon>Tremellales</taxon>
        <taxon>Cryptococcaceae</taxon>
        <taxon>Kwoniella</taxon>
    </lineage>
</organism>
<evidence type="ECO:0000256" key="7">
    <source>
        <dbReference type="ARBA" id="ARBA00022801"/>
    </source>
</evidence>
<evidence type="ECO:0000256" key="11">
    <source>
        <dbReference type="ARBA" id="ARBA00023125"/>
    </source>
</evidence>
<dbReference type="SMART" id="SM00279">
    <property type="entry name" value="HhH2"/>
    <property type="match status" value="1"/>
</dbReference>
<dbReference type="PANTHER" id="PTHR11081">
    <property type="entry name" value="FLAP ENDONUCLEASE FAMILY MEMBER"/>
    <property type="match status" value="1"/>
</dbReference>
<dbReference type="InterPro" id="IPR037315">
    <property type="entry name" value="EXO1_H3TH"/>
</dbReference>
<keyword evidence="8" id="KW-0269">Exonuclease</keyword>
<evidence type="ECO:0000256" key="13">
    <source>
        <dbReference type="ARBA" id="ARBA00023242"/>
    </source>
</evidence>
<proteinExistence type="inferred from homology"/>
<dbReference type="InterPro" id="IPR008918">
    <property type="entry name" value="HhH2"/>
</dbReference>
<keyword evidence="18" id="KW-1185">Reference proteome</keyword>
<dbReference type="SMART" id="SM00485">
    <property type="entry name" value="XPGN"/>
    <property type="match status" value="1"/>
</dbReference>
<sequence>MGISGLLPLLKEIQVNGHISEFKGKRLAVDAYVWLHKGAFGCAEDLVKGKKTTKFVDYAMHRVRLLRYHGITPFVVFDGGPLPAKKGTEVSRAKSRADNLERARSMESQGRWREARDFYTRCLDITPEMAYQLIKALRAENVEYVVAPYEADAQLCFLEREGYVDGIITEDSDLLVFGCRQVIFKLDGNGQCVWIHRDNLATIRDFPMHGWDAQQFRRMAMLSGCDYLESIPGIGLKTAHRLLRRFNTVEKLLQHVRMEGTLLVPPDYLEDFAQAELAFIHQRVYHPHQCRLVPLNDFPEGGLAVNDEKWIGLDVEEAVAKGMALGDLHPETRLPIVDEWPDFKPTARSKPLTESSKPNLPSGKGPMDAFVIKGVNKSKSLPTPVGRLSSGPSRLSDLQATRSTLNILRRDTTQANTNSGSQSKWFRGSGRTKRELTPELPCNWEESEGEDIESQQTAGPSRRTPSTSPPVRSPSPDSVCSVQDESPTKSIFSEHHHVSSPGGPSVSSPIASPFRDQVPFDTPPSKKIERVREQLTPTPSLTPTGATLGDSRRSELVASSSQALFRDDVSFVKIESQIPTPSSTPSASNLKTSIISRTDTNVSLFVACSSPGEVDRVQETQYPSQASTARRKQPSTSSITSSDTVEDQEEPVTPSLESYKKRKRNDRNVVDSNGHEQDDIKIDEEEEKEARNKQKARVIALGWRSKYALGQSSSSPVPIDIDDTPKRMHTLNKRTKSDPTPETRRSTASTTTNKENIVTPSAASGKRPMMPLTATAPKDHILASRRINVPIPTSLPAKRSTAADNSDSMKTSSRKQETTPLFGKSRSTVGSRENSAIVPATSSPVSRCGSSGSSEIGEESQSDFSPLGTQPGGKTWSKLQKYRMGS</sequence>
<dbReference type="InterPro" id="IPR019974">
    <property type="entry name" value="XPG_CS"/>
</dbReference>
<dbReference type="GO" id="GO:0005634">
    <property type="term" value="C:nucleus"/>
    <property type="evidence" value="ECO:0007669"/>
    <property type="project" value="UniProtKB-SubCell"/>
</dbReference>
<feature type="compositionally biased region" description="Polar residues" evidence="14">
    <location>
        <begin position="825"/>
        <end position="834"/>
    </location>
</feature>
<dbReference type="PANTHER" id="PTHR11081:SF65">
    <property type="entry name" value="DNA DAMAGE-INDUCIBLE PROTEIN DIN7-RELATED"/>
    <property type="match status" value="1"/>
</dbReference>
<dbReference type="OrthoDB" id="26491at2759"/>
<evidence type="ECO:0000256" key="6">
    <source>
        <dbReference type="ARBA" id="ARBA00022763"/>
    </source>
</evidence>
<evidence type="ECO:0000256" key="12">
    <source>
        <dbReference type="ARBA" id="ARBA00023204"/>
    </source>
</evidence>
<feature type="compositionally biased region" description="Polar residues" evidence="14">
    <location>
        <begin position="619"/>
        <end position="643"/>
    </location>
</feature>
<dbReference type="GO" id="GO:0035312">
    <property type="term" value="F:5'-3' DNA exonuclease activity"/>
    <property type="evidence" value="ECO:0007669"/>
    <property type="project" value="InterPro"/>
</dbReference>
<evidence type="ECO:0000313" key="17">
    <source>
        <dbReference type="EMBL" id="OCF31495.1"/>
    </source>
</evidence>
<feature type="compositionally biased region" description="Polar residues" evidence="14">
    <location>
        <begin position="390"/>
        <end position="406"/>
    </location>
</feature>
<dbReference type="CDD" id="cd09857">
    <property type="entry name" value="PIN_EXO1"/>
    <property type="match status" value="1"/>
</dbReference>
<feature type="compositionally biased region" description="Polar residues" evidence="14">
    <location>
        <begin position="535"/>
        <end position="545"/>
    </location>
</feature>
<evidence type="ECO:0000256" key="9">
    <source>
        <dbReference type="ARBA" id="ARBA00022842"/>
    </source>
</evidence>
<reference evidence="18" key="2">
    <citation type="submission" date="2013-12" db="EMBL/GenBank/DDBJ databases">
        <title>Evolution of pathogenesis and genome organization in the Tremellales.</title>
        <authorList>
            <person name="Cuomo C."/>
            <person name="Litvintseva A."/>
            <person name="Heitman J."/>
            <person name="Chen Y."/>
            <person name="Sun S."/>
            <person name="Springer D."/>
            <person name="Dromer F."/>
            <person name="Young S."/>
            <person name="Zeng Q."/>
            <person name="Chapman S."/>
            <person name="Gujja S."/>
            <person name="Saif S."/>
            <person name="Birren B."/>
        </authorList>
    </citation>
    <scope>NUCLEOTIDE SEQUENCE [LARGE SCALE GENOMIC DNA]</scope>
    <source>
        <strain evidence="18">BCC8398</strain>
    </source>
</reference>
<dbReference type="EMBL" id="KV700134">
    <property type="protein sequence ID" value="OCF31495.1"/>
    <property type="molecule type" value="Genomic_DNA"/>
</dbReference>
<keyword evidence="10" id="KW-0267">Excision nuclease</keyword>
<dbReference type="FunFam" id="1.10.150.20:FF:000011">
    <property type="entry name" value="exonuclease 1"/>
    <property type="match status" value="1"/>
</dbReference>
<evidence type="ECO:0000256" key="2">
    <source>
        <dbReference type="ARBA" id="ARBA00004123"/>
    </source>
</evidence>
<dbReference type="Pfam" id="PF00867">
    <property type="entry name" value="XPG_I"/>
    <property type="match status" value="1"/>
</dbReference>
<dbReference type="Proteomes" id="UP000092666">
    <property type="component" value="Unassembled WGS sequence"/>
</dbReference>
<evidence type="ECO:0000256" key="14">
    <source>
        <dbReference type="SAM" id="MobiDB-lite"/>
    </source>
</evidence>
<evidence type="ECO:0000256" key="5">
    <source>
        <dbReference type="ARBA" id="ARBA00022723"/>
    </source>
</evidence>
<dbReference type="GO" id="GO:0003677">
    <property type="term" value="F:DNA binding"/>
    <property type="evidence" value="ECO:0007669"/>
    <property type="project" value="UniProtKB-KW"/>
</dbReference>
<dbReference type="FunFam" id="3.40.50.1010:FF:000002">
    <property type="entry name" value="Exonuclease 1, putative"/>
    <property type="match status" value="1"/>
</dbReference>
<dbReference type="GO" id="GO:0006281">
    <property type="term" value="P:DNA repair"/>
    <property type="evidence" value="ECO:0007669"/>
    <property type="project" value="UniProtKB-KW"/>
</dbReference>
<keyword evidence="11" id="KW-0238">DNA-binding</keyword>